<accession>A0A395GMD7</accession>
<gene>
    <name evidence="2" type="ORF">BO80DRAFT_438552</name>
</gene>
<feature type="domain" description="F-box" evidence="1">
    <location>
        <begin position="53"/>
        <end position="94"/>
    </location>
</feature>
<dbReference type="CDD" id="cd09917">
    <property type="entry name" value="F-box_SF"/>
    <property type="match status" value="1"/>
</dbReference>
<evidence type="ECO:0000313" key="3">
    <source>
        <dbReference type="Proteomes" id="UP000249402"/>
    </source>
</evidence>
<dbReference type="Gene3D" id="1.20.1280.50">
    <property type="match status" value="1"/>
</dbReference>
<evidence type="ECO:0000259" key="1">
    <source>
        <dbReference type="Pfam" id="PF12937"/>
    </source>
</evidence>
<sequence length="291" mass="33556">MSNTVEEFRELIKERQEDQSLDIQMAKQSRPTTPIPGILPTQTTKAHETIAITELLVMILLHLPFESLLHSQQVCRYFKAVIEESRELRRALFLEPPRESCLEQPKLHPFLSRVLCPGTMCDAPPASLYQTGSLIDHPWYRSKDLRRAITYEKASWRRMFPSNIPCSVREATIAPSRTEETSWLAARADIREGFEAVTLECLWDIVVAYLAYWRSDKFEVTWALADGPNMRSWKVSIGEPEDIPSPTASINGEPYMDLSKRTLQEFLDEDPCRCVDLVKSEVNEWPTLVEW</sequence>
<dbReference type="OrthoDB" id="3800738at2759"/>
<dbReference type="VEuPathDB" id="FungiDB:BO80DRAFT_438552"/>
<dbReference type="GeneID" id="37225907"/>
<dbReference type="EMBL" id="KZ824474">
    <property type="protein sequence ID" value="RAK96512.1"/>
    <property type="molecule type" value="Genomic_DNA"/>
</dbReference>
<dbReference type="Proteomes" id="UP000249402">
    <property type="component" value="Unassembled WGS sequence"/>
</dbReference>
<keyword evidence="3" id="KW-1185">Reference proteome</keyword>
<dbReference type="AlphaFoldDB" id="A0A395GMD7"/>
<organism evidence="2 3">
    <name type="scientific">Aspergillus ibericus CBS 121593</name>
    <dbReference type="NCBI Taxonomy" id="1448316"/>
    <lineage>
        <taxon>Eukaryota</taxon>
        <taxon>Fungi</taxon>
        <taxon>Dikarya</taxon>
        <taxon>Ascomycota</taxon>
        <taxon>Pezizomycotina</taxon>
        <taxon>Eurotiomycetes</taxon>
        <taxon>Eurotiomycetidae</taxon>
        <taxon>Eurotiales</taxon>
        <taxon>Aspergillaceae</taxon>
        <taxon>Aspergillus</taxon>
        <taxon>Aspergillus subgen. Circumdati</taxon>
    </lineage>
</organism>
<name>A0A395GMD7_9EURO</name>
<evidence type="ECO:0000313" key="2">
    <source>
        <dbReference type="EMBL" id="RAK96512.1"/>
    </source>
</evidence>
<dbReference type="Pfam" id="PF12937">
    <property type="entry name" value="F-box-like"/>
    <property type="match status" value="1"/>
</dbReference>
<dbReference type="InterPro" id="IPR001810">
    <property type="entry name" value="F-box_dom"/>
</dbReference>
<proteinExistence type="predicted"/>
<dbReference type="RefSeq" id="XP_025570840.1">
    <property type="nucleotide sequence ID" value="XM_025721042.1"/>
</dbReference>
<dbReference type="InterPro" id="IPR036047">
    <property type="entry name" value="F-box-like_dom_sf"/>
</dbReference>
<dbReference type="SUPFAM" id="SSF81383">
    <property type="entry name" value="F-box domain"/>
    <property type="match status" value="1"/>
</dbReference>
<reference evidence="2 3" key="1">
    <citation type="submission" date="2018-02" db="EMBL/GenBank/DDBJ databases">
        <title>The genomes of Aspergillus section Nigri reveals drivers in fungal speciation.</title>
        <authorList>
            <consortium name="DOE Joint Genome Institute"/>
            <person name="Vesth T.C."/>
            <person name="Nybo J."/>
            <person name="Theobald S."/>
            <person name="Brandl J."/>
            <person name="Frisvad J.C."/>
            <person name="Nielsen K.F."/>
            <person name="Lyhne E.K."/>
            <person name="Kogle M.E."/>
            <person name="Kuo A."/>
            <person name="Riley R."/>
            <person name="Clum A."/>
            <person name="Nolan M."/>
            <person name="Lipzen A."/>
            <person name="Salamov A."/>
            <person name="Henrissat B."/>
            <person name="Wiebenga A."/>
            <person name="De vries R.P."/>
            <person name="Grigoriev I.V."/>
            <person name="Mortensen U.H."/>
            <person name="Andersen M.R."/>
            <person name="Baker S.E."/>
        </authorList>
    </citation>
    <scope>NUCLEOTIDE SEQUENCE [LARGE SCALE GENOMIC DNA]</scope>
    <source>
        <strain evidence="2 3">CBS 121593</strain>
    </source>
</reference>
<protein>
    <recommendedName>
        <fullName evidence="1">F-box domain-containing protein</fullName>
    </recommendedName>
</protein>